<feature type="compositionally biased region" description="Polar residues" evidence="1">
    <location>
        <begin position="41"/>
        <end position="51"/>
    </location>
</feature>
<feature type="region of interest" description="Disordered" evidence="1">
    <location>
        <begin position="97"/>
        <end position="147"/>
    </location>
</feature>
<accession>A0A9D1L4V5</accession>
<evidence type="ECO:0000256" key="1">
    <source>
        <dbReference type="SAM" id="MobiDB-lite"/>
    </source>
</evidence>
<proteinExistence type="predicted"/>
<evidence type="ECO:0000259" key="3">
    <source>
        <dbReference type="Pfam" id="PF13240"/>
    </source>
</evidence>
<keyword evidence="2" id="KW-0812">Transmembrane</keyword>
<keyword evidence="2" id="KW-1133">Transmembrane helix</keyword>
<reference evidence="4" key="1">
    <citation type="submission" date="2020-10" db="EMBL/GenBank/DDBJ databases">
        <authorList>
            <person name="Gilroy R."/>
        </authorList>
    </citation>
    <scope>NUCLEOTIDE SEQUENCE</scope>
    <source>
        <strain evidence="4">ChiHjej12B11-29160</strain>
    </source>
</reference>
<comment type="caution">
    <text evidence="4">The sequence shown here is derived from an EMBL/GenBank/DDBJ whole genome shotgun (WGS) entry which is preliminary data.</text>
</comment>
<dbReference type="InterPro" id="IPR026870">
    <property type="entry name" value="Zinc_ribbon_dom"/>
</dbReference>
<dbReference type="Pfam" id="PF13240">
    <property type="entry name" value="Zn_Ribbon_1"/>
    <property type="match status" value="1"/>
</dbReference>
<feature type="region of interest" description="Disordered" evidence="1">
    <location>
        <begin position="31"/>
        <end position="57"/>
    </location>
</feature>
<dbReference type="AlphaFoldDB" id="A0A9D1L4V5"/>
<evidence type="ECO:0000313" key="4">
    <source>
        <dbReference type="EMBL" id="HIU23467.1"/>
    </source>
</evidence>
<dbReference type="Proteomes" id="UP000824078">
    <property type="component" value="Unassembled WGS sequence"/>
</dbReference>
<name>A0A9D1L4V5_9ACTN</name>
<reference evidence="4" key="2">
    <citation type="journal article" date="2021" name="PeerJ">
        <title>Extensive microbial diversity within the chicken gut microbiome revealed by metagenomics and culture.</title>
        <authorList>
            <person name="Gilroy R."/>
            <person name="Ravi A."/>
            <person name="Getino M."/>
            <person name="Pursley I."/>
            <person name="Horton D.L."/>
            <person name="Alikhan N.F."/>
            <person name="Baker D."/>
            <person name="Gharbi K."/>
            <person name="Hall N."/>
            <person name="Watson M."/>
            <person name="Adriaenssens E.M."/>
            <person name="Foster-Nyarko E."/>
            <person name="Jarju S."/>
            <person name="Secka A."/>
            <person name="Antonio M."/>
            <person name="Oren A."/>
            <person name="Chaudhuri R.R."/>
            <person name="La Ragione R."/>
            <person name="Hildebrand F."/>
            <person name="Pallen M.J."/>
        </authorList>
    </citation>
    <scope>NUCLEOTIDE SEQUENCE</scope>
    <source>
        <strain evidence="4">ChiHjej12B11-29160</strain>
    </source>
</reference>
<evidence type="ECO:0000313" key="5">
    <source>
        <dbReference type="Proteomes" id="UP000824078"/>
    </source>
</evidence>
<protein>
    <submittedName>
        <fullName evidence="4">Zinc-ribbon domain-containing protein</fullName>
    </submittedName>
</protein>
<feature type="compositionally biased region" description="Acidic residues" evidence="1">
    <location>
        <begin position="99"/>
        <end position="138"/>
    </location>
</feature>
<organism evidence="4 5">
    <name type="scientific">Candidatus Coprovicinus avistercoris</name>
    <dbReference type="NCBI Taxonomy" id="2840754"/>
    <lineage>
        <taxon>Bacteria</taxon>
        <taxon>Bacillati</taxon>
        <taxon>Actinomycetota</taxon>
        <taxon>Coriobacteriia</taxon>
        <taxon>Coriobacteriales</taxon>
        <taxon>Coriobacteriaceae</taxon>
        <taxon>Coriobacteriaceae incertae sedis</taxon>
        <taxon>Candidatus Coprovicinus</taxon>
    </lineage>
</organism>
<keyword evidence="2" id="KW-0472">Membrane</keyword>
<feature type="domain" description="Zinc-ribbon" evidence="3">
    <location>
        <begin position="2"/>
        <end position="23"/>
    </location>
</feature>
<evidence type="ECO:0000256" key="2">
    <source>
        <dbReference type="SAM" id="Phobius"/>
    </source>
</evidence>
<feature type="transmembrane region" description="Helical" evidence="2">
    <location>
        <begin position="64"/>
        <end position="85"/>
    </location>
</feature>
<gene>
    <name evidence="4" type="ORF">IAD17_00875</name>
</gene>
<dbReference type="EMBL" id="DVMQ01000003">
    <property type="protein sequence ID" value="HIU23467.1"/>
    <property type="molecule type" value="Genomic_DNA"/>
</dbReference>
<sequence length="265" mass="28488">MFCKKCGSELRPGAKFCGICGAPAQTQEANAGQDTNEDVEQSQGNLQTQAGQARHRSRRRMPMALIVVIVILALATLASAAYLIYTQVFNPNPPAQEQVVEDVSDDEEDSEAETEEQSEEASTENEEASAETEEEPAEEAAPAEPVSTHDYENEYFSIDAPDNIAFTGSSSGGAYTWWISGPVDDGNGNLVWQGGMTQEVTEYYSNAGGFTITIGPNVTSDPYMDYGTTSGGLHVQVSTAGGSSIYNNYYGEPSNPEQLLHLTVK</sequence>